<protein>
    <submittedName>
        <fullName evidence="2">GTP-binding protein</fullName>
    </submittedName>
</protein>
<evidence type="ECO:0000313" key="2">
    <source>
        <dbReference type="EMBL" id="RKQ32625.1"/>
    </source>
</evidence>
<sequence>MGKKQLKILSIIITTFLFSVGLPYNTYAEQLDGISAHSKRETGIKLMDAQQEIKRFTFHSGYEFEYPDAVRGIYVTGNSAGSTRFNSLIDLVDSTELNAMVIDIKDDFGKLTLNVEKGSPFEDIAANYISNPKAMMDILEEKGIYPIARIVVFKDSELAKKRPDLSFVENGKVWKNSRGEAFVNPFQKEVWEYNLEIAKKAAEMGFQEIQFDYVRFPEGFEKMDEALEYSMGDYKNVEMNNVKKRVEAVTEFVGYAKDELKAYDVDVSVDIFGYAATLEETPGIGQNFSRISENVDIISSMIYPSHWSNNYFGIQIPDTEPYRLVNEYAKVENKVLGSLKNPPTSRPWIQDFEAPWLYSGKTKQYDKEEVEAQIKALHENGINEFLLWNAGNKYTENVDYLVGQS</sequence>
<dbReference type="SUPFAM" id="SSF51445">
    <property type="entry name" value="(Trans)glycosidases"/>
    <property type="match status" value="1"/>
</dbReference>
<dbReference type="AlphaFoldDB" id="A0A495A019"/>
<dbReference type="OrthoDB" id="9774125at2"/>
<dbReference type="Gene3D" id="3.20.20.80">
    <property type="entry name" value="Glycosidases"/>
    <property type="match status" value="1"/>
</dbReference>
<dbReference type="InterPro" id="IPR025275">
    <property type="entry name" value="DUF4015"/>
</dbReference>
<feature type="domain" description="DUF4015" evidence="1">
    <location>
        <begin position="72"/>
        <end position="394"/>
    </location>
</feature>
<organism evidence="2 3">
    <name type="scientific">Oceanobacillus halophilus</name>
    <dbReference type="NCBI Taxonomy" id="930130"/>
    <lineage>
        <taxon>Bacteria</taxon>
        <taxon>Bacillati</taxon>
        <taxon>Bacillota</taxon>
        <taxon>Bacilli</taxon>
        <taxon>Bacillales</taxon>
        <taxon>Bacillaceae</taxon>
        <taxon>Oceanobacillus</taxon>
    </lineage>
</organism>
<proteinExistence type="predicted"/>
<dbReference type="EMBL" id="RBZP01000009">
    <property type="protein sequence ID" value="RKQ32625.1"/>
    <property type="molecule type" value="Genomic_DNA"/>
</dbReference>
<dbReference type="Proteomes" id="UP000269301">
    <property type="component" value="Unassembled WGS sequence"/>
</dbReference>
<dbReference type="RefSeq" id="WP_121204622.1">
    <property type="nucleotide sequence ID" value="NZ_RBZP01000009.1"/>
</dbReference>
<evidence type="ECO:0000313" key="3">
    <source>
        <dbReference type="Proteomes" id="UP000269301"/>
    </source>
</evidence>
<evidence type="ECO:0000259" key="1">
    <source>
        <dbReference type="Pfam" id="PF13200"/>
    </source>
</evidence>
<keyword evidence="3" id="KW-1185">Reference proteome</keyword>
<gene>
    <name evidence="2" type="ORF">D8M06_11850</name>
</gene>
<accession>A0A495A019</accession>
<name>A0A495A019_9BACI</name>
<dbReference type="InterPro" id="IPR017853">
    <property type="entry name" value="GH"/>
</dbReference>
<dbReference type="Pfam" id="PF13200">
    <property type="entry name" value="DUF4015"/>
    <property type="match status" value="1"/>
</dbReference>
<comment type="caution">
    <text evidence="2">The sequence shown here is derived from an EMBL/GenBank/DDBJ whole genome shotgun (WGS) entry which is preliminary data.</text>
</comment>
<reference evidence="2 3" key="1">
    <citation type="journal article" date="2016" name="Int. J. Syst. Evol. Microbiol.">
        <title>Oceanobacillus halophilus sp. nov., a novel moderately halophilic bacterium from a hypersaline lake.</title>
        <authorList>
            <person name="Amoozegar M.A."/>
            <person name="Bagheri M."/>
            <person name="Makhdoumi A."/>
            <person name="Nikou M.M."/>
            <person name="Fazeli S.A.S."/>
            <person name="Schumann P."/>
            <person name="Sproer C."/>
            <person name="Sanchez-Porro C."/>
            <person name="Ventosa A."/>
        </authorList>
    </citation>
    <scope>NUCLEOTIDE SEQUENCE [LARGE SCALE GENOMIC DNA]</scope>
    <source>
        <strain evidence="2 3">DSM 23996</strain>
    </source>
</reference>